<dbReference type="GO" id="GO:0005886">
    <property type="term" value="C:plasma membrane"/>
    <property type="evidence" value="ECO:0007669"/>
    <property type="project" value="TreeGrafter"/>
</dbReference>
<dbReference type="GO" id="GO:0004930">
    <property type="term" value="F:G protein-coupled receptor activity"/>
    <property type="evidence" value="ECO:0007669"/>
    <property type="project" value="TreeGrafter"/>
</dbReference>
<reference evidence="7 8" key="1">
    <citation type="submission" date="2024-01" db="EMBL/GenBank/DDBJ databases">
        <title>The genomes of 5 underutilized Papilionoideae crops provide insights into root nodulation and disease resistance.</title>
        <authorList>
            <person name="Yuan L."/>
        </authorList>
    </citation>
    <scope>NUCLEOTIDE SEQUENCE [LARGE SCALE GENOMIC DNA]</scope>
    <source>
        <strain evidence="7">LY-2023</strain>
        <tissue evidence="7">Leaf</tissue>
    </source>
</reference>
<name>A0AAN9IAH1_CLITE</name>
<gene>
    <name evidence="7" type="ORF">RJT34_33480</name>
</gene>
<accession>A0AAN9IAH1</accession>
<feature type="transmembrane region" description="Helical" evidence="6">
    <location>
        <begin position="24"/>
        <end position="41"/>
    </location>
</feature>
<dbReference type="Proteomes" id="UP001359559">
    <property type="component" value="Unassembled WGS sequence"/>
</dbReference>
<dbReference type="Pfam" id="PF10160">
    <property type="entry name" value="Tmemb_40"/>
    <property type="match status" value="1"/>
</dbReference>
<evidence type="ECO:0000256" key="3">
    <source>
        <dbReference type="ARBA" id="ARBA00022692"/>
    </source>
</evidence>
<dbReference type="AlphaFoldDB" id="A0AAN9IAH1"/>
<evidence type="ECO:0000256" key="1">
    <source>
        <dbReference type="ARBA" id="ARBA00004141"/>
    </source>
</evidence>
<keyword evidence="4 6" id="KW-1133">Transmembrane helix</keyword>
<evidence type="ECO:0000256" key="6">
    <source>
        <dbReference type="SAM" id="Phobius"/>
    </source>
</evidence>
<feature type="transmembrane region" description="Helical" evidence="6">
    <location>
        <begin position="88"/>
        <end position="111"/>
    </location>
</feature>
<comment type="subcellular location">
    <subcellularLocation>
        <location evidence="1">Membrane</location>
        <topology evidence="1">Multi-pass membrane protein</topology>
    </subcellularLocation>
</comment>
<dbReference type="PANTHER" id="PTHR15876:SF10">
    <property type="entry name" value="TRANSMEMBRANE PROTEIN ADIPOCYTE-ASSOCIATED 1"/>
    <property type="match status" value="1"/>
</dbReference>
<comment type="similarity">
    <text evidence="2">Belongs to the UPF0359 family.</text>
</comment>
<feature type="transmembrane region" description="Helical" evidence="6">
    <location>
        <begin position="230"/>
        <end position="253"/>
    </location>
</feature>
<evidence type="ECO:0000256" key="2">
    <source>
        <dbReference type="ARBA" id="ARBA00010125"/>
    </source>
</evidence>
<evidence type="ECO:0008006" key="9">
    <source>
        <dbReference type="Google" id="ProtNLM"/>
    </source>
</evidence>
<protein>
    <recommendedName>
        <fullName evidence="9">Transmembrane protein adipocyte-associated 1</fullName>
    </recommendedName>
</protein>
<keyword evidence="3 6" id="KW-0812">Transmembrane</keyword>
<dbReference type="InterPro" id="IPR018781">
    <property type="entry name" value="TPRA1/CAND2/CAND8"/>
</dbReference>
<dbReference type="PANTHER" id="PTHR15876">
    <property type="entry name" value="TRANSMEMBRANE PROTEIN ADIPOCYTE-ASSOCIATED 1"/>
    <property type="match status" value="1"/>
</dbReference>
<comment type="caution">
    <text evidence="7">The sequence shown here is derived from an EMBL/GenBank/DDBJ whole genome shotgun (WGS) entry which is preliminary data.</text>
</comment>
<organism evidence="7 8">
    <name type="scientific">Clitoria ternatea</name>
    <name type="common">Butterfly pea</name>
    <dbReference type="NCBI Taxonomy" id="43366"/>
    <lineage>
        <taxon>Eukaryota</taxon>
        <taxon>Viridiplantae</taxon>
        <taxon>Streptophyta</taxon>
        <taxon>Embryophyta</taxon>
        <taxon>Tracheophyta</taxon>
        <taxon>Spermatophyta</taxon>
        <taxon>Magnoliopsida</taxon>
        <taxon>eudicotyledons</taxon>
        <taxon>Gunneridae</taxon>
        <taxon>Pentapetalae</taxon>
        <taxon>rosids</taxon>
        <taxon>fabids</taxon>
        <taxon>Fabales</taxon>
        <taxon>Fabaceae</taxon>
        <taxon>Papilionoideae</taxon>
        <taxon>50 kb inversion clade</taxon>
        <taxon>NPAAA clade</taxon>
        <taxon>indigoferoid/millettioid clade</taxon>
        <taxon>Phaseoleae</taxon>
        <taxon>Clitoria</taxon>
    </lineage>
</organism>
<dbReference type="EMBL" id="JAYKXN010000008">
    <property type="protein sequence ID" value="KAK7265856.1"/>
    <property type="molecule type" value="Genomic_DNA"/>
</dbReference>
<feature type="transmembrane region" description="Helical" evidence="6">
    <location>
        <begin position="53"/>
        <end position="76"/>
    </location>
</feature>
<feature type="transmembrane region" description="Helical" evidence="6">
    <location>
        <begin position="123"/>
        <end position="145"/>
    </location>
</feature>
<proteinExistence type="inferred from homology"/>
<feature type="transmembrane region" description="Helical" evidence="6">
    <location>
        <begin position="200"/>
        <end position="224"/>
    </location>
</feature>
<evidence type="ECO:0000313" key="8">
    <source>
        <dbReference type="Proteomes" id="UP001359559"/>
    </source>
</evidence>
<evidence type="ECO:0000256" key="5">
    <source>
        <dbReference type="ARBA" id="ARBA00023136"/>
    </source>
</evidence>
<keyword evidence="5 6" id="KW-0472">Membrane</keyword>
<keyword evidence="8" id="KW-1185">Reference proteome</keyword>
<feature type="transmembrane region" description="Helical" evidence="6">
    <location>
        <begin position="165"/>
        <end position="188"/>
    </location>
</feature>
<evidence type="ECO:0000256" key="4">
    <source>
        <dbReference type="ARBA" id="ARBA00022989"/>
    </source>
</evidence>
<sequence>MRRSVEEQAVSPVGSDLNCEGSNTFLFVSSVLFVIYLSVHAKKNLTRLCHGPSYIVISYYALLWLVTLLNLAWSFLQSWQCSPGKEVAWNLLSLCTASGMLCLEISLMAFLLKDDYMNGMEALAHTFLVSGIIVFVDTLLKAIYVFGFGVQLFNHFVGSTYAIKWSLWVIHKLLLGAAYGFILFVHISKWREKLPPRPAFYNYVAVMFVFTMITLFACGLAGFGVSLGNWLYDFTVLCYHSLYLPFLYVTFLADFFREEDFLLDNAYYSEMKDAGFFDADWE</sequence>
<evidence type="ECO:0000313" key="7">
    <source>
        <dbReference type="EMBL" id="KAK7265856.1"/>
    </source>
</evidence>